<reference evidence="1" key="1">
    <citation type="submission" date="2022-07" db="EMBL/GenBank/DDBJ databases">
        <authorList>
            <person name="Macas J."/>
            <person name="Novak P."/>
            <person name="Neumann P."/>
        </authorList>
    </citation>
    <scope>NUCLEOTIDE SEQUENCE</scope>
</reference>
<evidence type="ECO:0008006" key="3">
    <source>
        <dbReference type="Google" id="ProtNLM"/>
    </source>
</evidence>
<evidence type="ECO:0000313" key="1">
    <source>
        <dbReference type="EMBL" id="CAH9099525.1"/>
    </source>
</evidence>
<accession>A0AAV0DIK7</accession>
<protein>
    <recommendedName>
        <fullName evidence="3">RNase H type-1 domain-containing protein</fullName>
    </recommendedName>
</protein>
<name>A0AAV0DIK7_9ASTE</name>
<comment type="caution">
    <text evidence="1">The sequence shown here is derived from an EMBL/GenBank/DDBJ whole genome shotgun (WGS) entry which is preliminary data.</text>
</comment>
<proteinExistence type="predicted"/>
<organism evidence="1 2">
    <name type="scientific">Cuscuta epithymum</name>
    <dbReference type="NCBI Taxonomy" id="186058"/>
    <lineage>
        <taxon>Eukaryota</taxon>
        <taxon>Viridiplantae</taxon>
        <taxon>Streptophyta</taxon>
        <taxon>Embryophyta</taxon>
        <taxon>Tracheophyta</taxon>
        <taxon>Spermatophyta</taxon>
        <taxon>Magnoliopsida</taxon>
        <taxon>eudicotyledons</taxon>
        <taxon>Gunneridae</taxon>
        <taxon>Pentapetalae</taxon>
        <taxon>asterids</taxon>
        <taxon>lamiids</taxon>
        <taxon>Solanales</taxon>
        <taxon>Convolvulaceae</taxon>
        <taxon>Cuscuteae</taxon>
        <taxon>Cuscuta</taxon>
        <taxon>Cuscuta subgen. Cuscuta</taxon>
    </lineage>
</organism>
<keyword evidence="2" id="KW-1185">Reference proteome</keyword>
<evidence type="ECO:0000313" key="2">
    <source>
        <dbReference type="Proteomes" id="UP001152523"/>
    </source>
</evidence>
<sequence length="147" mass="17261">MVWDDERFTVSSNLIINGIKNYLRNWCWRFKTQKWAKTNAILYETLLIYPNFKQYSHRFILVKWIKPTFKYKINVDAAFLPQKAGGAVMRNQEGLVILAIGFLYSTDSVLGAISNLHSTSYTGSWSQDWKAMRRLADEKNIIFTHWS</sequence>
<dbReference type="AlphaFoldDB" id="A0AAV0DIK7"/>
<dbReference type="Proteomes" id="UP001152523">
    <property type="component" value="Unassembled WGS sequence"/>
</dbReference>
<dbReference type="EMBL" id="CAMAPF010000106">
    <property type="protein sequence ID" value="CAH9099525.1"/>
    <property type="molecule type" value="Genomic_DNA"/>
</dbReference>
<gene>
    <name evidence="1" type="ORF">CEPIT_LOCUS14986</name>
</gene>